<organism evidence="1 2">
    <name type="scientific">Porphyridium purpureum</name>
    <name type="common">Red alga</name>
    <name type="synonym">Porphyridium cruentum</name>
    <dbReference type="NCBI Taxonomy" id="35688"/>
    <lineage>
        <taxon>Eukaryota</taxon>
        <taxon>Rhodophyta</taxon>
        <taxon>Bangiophyceae</taxon>
        <taxon>Porphyridiales</taxon>
        <taxon>Porphyridiaceae</taxon>
        <taxon>Porphyridium</taxon>
    </lineage>
</organism>
<dbReference type="EMBL" id="VRMN01000001">
    <property type="protein sequence ID" value="KAA8498163.1"/>
    <property type="molecule type" value="Genomic_DNA"/>
</dbReference>
<sequence length="333" mass="36683">MDRARAIFGCTDEAPAVVGALFLHDGSVSTLLRTLQLARQSFQHALACDLSAGTDGLAMQQRATVLYARVMLVIQQTLQVVQPDSGSDNDELKQAKDEFQKIFFRCAIALEQKQPSAVQLLYQQRMQSIEFGLTIARTAFKIFEKIAHERAPGAKYFCALLGSRGALQARSGTEPFHIDTLVVPVQKVVDGQITIKGDRHVYELQRVKQVMGVGWIFYDRSEKVAARLQPFQTEALAVEQILFPESVCIICNGVSSSSADPSVFHLDDPETLLAKLSPHASSKDFASSVHTLVLENCDSRGRNSELGLSILEEDTKAAQLAMPLKIYDLNASR</sequence>
<name>A0A5J4Z5N8_PORPP</name>
<gene>
    <name evidence="1" type="ORF">FVE85_5748</name>
</gene>
<keyword evidence="2" id="KW-1185">Reference proteome</keyword>
<protein>
    <submittedName>
        <fullName evidence="1">Uncharacterized protein</fullName>
    </submittedName>
</protein>
<evidence type="ECO:0000313" key="1">
    <source>
        <dbReference type="EMBL" id="KAA8498163.1"/>
    </source>
</evidence>
<comment type="caution">
    <text evidence="1">The sequence shown here is derived from an EMBL/GenBank/DDBJ whole genome shotgun (WGS) entry which is preliminary data.</text>
</comment>
<evidence type="ECO:0000313" key="2">
    <source>
        <dbReference type="Proteomes" id="UP000324585"/>
    </source>
</evidence>
<dbReference type="Proteomes" id="UP000324585">
    <property type="component" value="Unassembled WGS sequence"/>
</dbReference>
<proteinExistence type="predicted"/>
<dbReference type="AlphaFoldDB" id="A0A5J4Z5N8"/>
<reference evidence="2" key="1">
    <citation type="journal article" date="2019" name="Nat. Commun.">
        <title>Expansion of phycobilisome linker gene families in mesophilic red algae.</title>
        <authorList>
            <person name="Lee J."/>
            <person name="Kim D."/>
            <person name="Bhattacharya D."/>
            <person name="Yoon H.S."/>
        </authorList>
    </citation>
    <scope>NUCLEOTIDE SEQUENCE [LARGE SCALE GENOMIC DNA]</scope>
    <source>
        <strain evidence="2">CCMP 1328</strain>
    </source>
</reference>
<accession>A0A5J4Z5N8</accession>